<evidence type="ECO:0000313" key="5">
    <source>
        <dbReference type="EMBL" id="ACG60753.1"/>
    </source>
</evidence>
<reference evidence="5" key="1">
    <citation type="journal article" date="2009" name="Mol. Biosyst.">
        <title>The biosynthetic gene cluster of zorbamycin, a member of the bleomycin family of antitumor antibiotics, from Streptomyces flavoviridis ATCC 21892.</title>
        <authorList>
            <person name="Galm U."/>
            <person name="Wendt-Pienkowski E."/>
            <person name="Wang L."/>
            <person name="George N.P."/>
            <person name="Oh T.J."/>
            <person name="Yi F."/>
            <person name="Tao M."/>
            <person name="Coughlin J.M."/>
            <person name="Shen B."/>
        </authorList>
    </citation>
    <scope>NUCLEOTIDE SEQUENCE</scope>
</reference>
<dbReference type="GO" id="GO:0005737">
    <property type="term" value="C:cytoplasm"/>
    <property type="evidence" value="ECO:0007669"/>
    <property type="project" value="TreeGrafter"/>
</dbReference>
<sequence length="423" mass="44315">MTSAPVTSAVIPPLYVLLRRRARLVPDAVAVTRADTSLTYRELLYQARRLARLLRARDLSSGALVGLRLPPGPDAATGVLGVLGAGAAFTVLGPDDPPCGDMVLDSADLALDHVPIQVPLPVPPADPERQVCAVAGPGGRPSVRLIEGDLTRALLAERDALDLAPGDTVLHRTPLHETFGVVELLLSLLSGSRLAVPDLPDHDDIAAALDTMTQQHATHTRLPAAMLLDSLALSSIEAFHLLRAGFSHKVVWTTPDLDPVTRARIEARTRFPLRPIADDTAEPSGTAAATGLARLLTPPPFAPPVAEGQGPAESAASSRACAGADPTVVRSVIHCWEEVLEHTGVTAHDDFFALGGNSLTAVLVTDAVARSLGHDIPVDLVFRHRTPAAYAAALATPHRTDRTGTTPAPTQGITVPPTEGDAS</sequence>
<dbReference type="PANTHER" id="PTHR45527:SF1">
    <property type="entry name" value="FATTY ACID SYNTHASE"/>
    <property type="match status" value="1"/>
</dbReference>
<dbReference type="Pfam" id="PF00501">
    <property type="entry name" value="AMP-binding"/>
    <property type="match status" value="1"/>
</dbReference>
<dbReference type="InterPro" id="IPR000873">
    <property type="entry name" value="AMP-dep_synth/lig_dom"/>
</dbReference>
<dbReference type="Gene3D" id="1.10.1200.10">
    <property type="entry name" value="ACP-like"/>
    <property type="match status" value="1"/>
</dbReference>
<dbReference type="GO" id="GO:0031177">
    <property type="term" value="F:phosphopantetheine binding"/>
    <property type="evidence" value="ECO:0007669"/>
    <property type="project" value="InterPro"/>
</dbReference>
<dbReference type="Pfam" id="PF00550">
    <property type="entry name" value="PP-binding"/>
    <property type="match status" value="1"/>
</dbReference>
<keyword evidence="1" id="KW-0596">Phosphopantetheine</keyword>
<feature type="region of interest" description="Disordered" evidence="3">
    <location>
        <begin position="298"/>
        <end position="318"/>
    </location>
</feature>
<dbReference type="PROSITE" id="PS00012">
    <property type="entry name" value="PHOSPHOPANTETHEINE"/>
    <property type="match status" value="1"/>
</dbReference>
<feature type="domain" description="Carrier" evidence="4">
    <location>
        <begin position="323"/>
        <end position="398"/>
    </location>
</feature>
<dbReference type="SUPFAM" id="SSF56801">
    <property type="entry name" value="Acetyl-CoA synthetase-like"/>
    <property type="match status" value="1"/>
</dbReference>
<organism evidence="5">
    <name type="scientific">Streptomyces pilosus</name>
    <dbReference type="NCBI Taxonomy" id="28893"/>
    <lineage>
        <taxon>Bacteria</taxon>
        <taxon>Bacillati</taxon>
        <taxon>Actinomycetota</taxon>
        <taxon>Actinomycetes</taxon>
        <taxon>Kitasatosporales</taxon>
        <taxon>Streptomycetaceae</taxon>
        <taxon>Streptomyces</taxon>
    </lineage>
</organism>
<dbReference type="SUPFAM" id="SSF47336">
    <property type="entry name" value="ACP-like"/>
    <property type="match status" value="1"/>
</dbReference>
<dbReference type="GO" id="GO:0017000">
    <property type="term" value="P:antibiotic biosynthetic process"/>
    <property type="evidence" value="ECO:0007669"/>
    <property type="project" value="UniProtKB-ARBA"/>
</dbReference>
<dbReference type="InterPro" id="IPR006162">
    <property type="entry name" value="Ppantetheine_attach_site"/>
</dbReference>
<dbReference type="PANTHER" id="PTHR45527">
    <property type="entry name" value="NONRIBOSOMAL PEPTIDE SYNTHETASE"/>
    <property type="match status" value="1"/>
</dbReference>
<feature type="compositionally biased region" description="Polar residues" evidence="3">
    <location>
        <begin position="403"/>
        <end position="413"/>
    </location>
</feature>
<dbReference type="Gene3D" id="3.40.50.980">
    <property type="match status" value="2"/>
</dbReference>
<dbReference type="SMR" id="B9UJ21"/>
<dbReference type="GO" id="GO:0044550">
    <property type="term" value="P:secondary metabolite biosynthetic process"/>
    <property type="evidence" value="ECO:0007669"/>
    <property type="project" value="TreeGrafter"/>
</dbReference>
<dbReference type="AlphaFoldDB" id="B9UJ21"/>
<evidence type="ECO:0000259" key="4">
    <source>
        <dbReference type="PROSITE" id="PS50075"/>
    </source>
</evidence>
<dbReference type="GO" id="GO:0043041">
    <property type="term" value="P:amino acid activation for nonribosomal peptide biosynthetic process"/>
    <property type="evidence" value="ECO:0007669"/>
    <property type="project" value="TreeGrafter"/>
</dbReference>
<dbReference type="PROSITE" id="PS50075">
    <property type="entry name" value="CARRIER"/>
    <property type="match status" value="1"/>
</dbReference>
<dbReference type="InterPro" id="IPR036736">
    <property type="entry name" value="ACP-like_sf"/>
</dbReference>
<proteinExistence type="predicted"/>
<dbReference type="InterPro" id="IPR042099">
    <property type="entry name" value="ANL_N_sf"/>
</dbReference>
<accession>B9UJ21</accession>
<dbReference type="SMART" id="SM00823">
    <property type="entry name" value="PKS_PP"/>
    <property type="match status" value="1"/>
</dbReference>
<protein>
    <submittedName>
        <fullName evidence="5">Type II PCP</fullName>
    </submittedName>
</protein>
<evidence type="ECO:0000256" key="3">
    <source>
        <dbReference type="SAM" id="MobiDB-lite"/>
    </source>
</evidence>
<dbReference type="EMBL" id="EU670723">
    <property type="protein sequence ID" value="ACG60753.1"/>
    <property type="molecule type" value="Genomic_DNA"/>
</dbReference>
<evidence type="ECO:0000256" key="1">
    <source>
        <dbReference type="ARBA" id="ARBA00022450"/>
    </source>
</evidence>
<name>B9UJ21_9ACTN</name>
<dbReference type="InterPro" id="IPR009081">
    <property type="entry name" value="PP-bd_ACP"/>
</dbReference>
<keyword evidence="2" id="KW-0597">Phosphoprotein</keyword>
<dbReference type="InterPro" id="IPR020806">
    <property type="entry name" value="PKS_PP-bd"/>
</dbReference>
<dbReference type="Gene3D" id="3.40.50.12780">
    <property type="entry name" value="N-terminal domain of ligase-like"/>
    <property type="match status" value="1"/>
</dbReference>
<evidence type="ECO:0000256" key="2">
    <source>
        <dbReference type="ARBA" id="ARBA00022553"/>
    </source>
</evidence>
<feature type="region of interest" description="Disordered" evidence="3">
    <location>
        <begin position="397"/>
        <end position="423"/>
    </location>
</feature>